<gene>
    <name evidence="1" type="ORF">GCM10008937_22390</name>
</gene>
<comment type="caution">
    <text evidence="1">The sequence shown here is derived from an EMBL/GenBank/DDBJ whole genome shotgun (WGS) entry which is preliminary data.</text>
</comment>
<protein>
    <submittedName>
        <fullName evidence="1">Uncharacterized protein</fullName>
    </submittedName>
</protein>
<keyword evidence="2" id="KW-1185">Reference proteome</keyword>
<proteinExistence type="predicted"/>
<reference evidence="2" key="1">
    <citation type="journal article" date="2019" name="Int. J. Syst. Evol. Microbiol.">
        <title>The Global Catalogue of Microorganisms (GCM) 10K type strain sequencing project: providing services to taxonomists for standard genome sequencing and annotation.</title>
        <authorList>
            <consortium name="The Broad Institute Genomics Platform"/>
            <consortium name="The Broad Institute Genome Sequencing Center for Infectious Disease"/>
            <person name="Wu L."/>
            <person name="Ma J."/>
        </authorList>
    </citation>
    <scope>NUCLEOTIDE SEQUENCE [LARGE SCALE GENOMIC DNA]</scope>
    <source>
        <strain evidence="2">JCM 14368</strain>
    </source>
</reference>
<evidence type="ECO:0000313" key="1">
    <source>
        <dbReference type="EMBL" id="GAA0514233.1"/>
    </source>
</evidence>
<accession>A0ABP3M6H2</accession>
<evidence type="ECO:0000313" key="2">
    <source>
        <dbReference type="Proteomes" id="UP001500191"/>
    </source>
</evidence>
<dbReference type="Proteomes" id="UP001500191">
    <property type="component" value="Unassembled WGS sequence"/>
</dbReference>
<dbReference type="EMBL" id="BAAADB010000021">
    <property type="protein sequence ID" value="GAA0514233.1"/>
    <property type="molecule type" value="Genomic_DNA"/>
</dbReference>
<organism evidence="1 2">
    <name type="scientific">Deinococcus depolymerans</name>
    <dbReference type="NCBI Taxonomy" id="392408"/>
    <lineage>
        <taxon>Bacteria</taxon>
        <taxon>Thermotogati</taxon>
        <taxon>Deinococcota</taxon>
        <taxon>Deinococci</taxon>
        <taxon>Deinococcales</taxon>
        <taxon>Deinococcaceae</taxon>
        <taxon>Deinococcus</taxon>
    </lineage>
</organism>
<dbReference type="RefSeq" id="WP_343758836.1">
    <property type="nucleotide sequence ID" value="NZ_BAAADB010000021.1"/>
</dbReference>
<sequence>MKTLHIILILSGLTTQAHARDEGGVVPVPGFQFTLTQAPACPPDPPGEVPVLR</sequence>
<name>A0ABP3M6H2_9DEIO</name>